<comment type="similarity">
    <text evidence="1">Belongs to the hcp beta-lactamase family.</text>
</comment>
<dbReference type="Pfam" id="PF08238">
    <property type="entry name" value="Sel1"/>
    <property type="match status" value="5"/>
</dbReference>
<dbReference type="AlphaFoldDB" id="A0AAW0W3Q0"/>
<dbReference type="PANTHER" id="PTHR13891:SF1">
    <property type="entry name" value="CYTOCHROME C OXIDASE ASSEMBLY FACTOR 7"/>
    <property type="match status" value="1"/>
</dbReference>
<evidence type="ECO:0000256" key="2">
    <source>
        <dbReference type="ARBA" id="ARBA00022737"/>
    </source>
</evidence>
<evidence type="ECO:0008006" key="5">
    <source>
        <dbReference type="Google" id="ProtNLM"/>
    </source>
</evidence>
<dbReference type="Gene3D" id="1.25.40.10">
    <property type="entry name" value="Tetratricopeptide repeat domain"/>
    <property type="match status" value="1"/>
</dbReference>
<proteinExistence type="inferred from homology"/>
<gene>
    <name evidence="3" type="ORF">OTU49_011868</name>
</gene>
<protein>
    <recommendedName>
        <fullName evidence="5">Cytochrome c oxidase assembly factor 7</fullName>
    </recommendedName>
</protein>
<dbReference type="SUPFAM" id="SSF81901">
    <property type="entry name" value="HCP-like"/>
    <property type="match status" value="2"/>
</dbReference>
<dbReference type="Proteomes" id="UP001445076">
    <property type="component" value="Unassembled WGS sequence"/>
</dbReference>
<evidence type="ECO:0000256" key="1">
    <source>
        <dbReference type="ARBA" id="ARBA00008486"/>
    </source>
</evidence>
<dbReference type="InterPro" id="IPR006597">
    <property type="entry name" value="Sel1-like"/>
</dbReference>
<dbReference type="SMART" id="SM00671">
    <property type="entry name" value="SEL1"/>
    <property type="match status" value="5"/>
</dbReference>
<dbReference type="EMBL" id="JARKIK010000091">
    <property type="protein sequence ID" value="KAK8723156.1"/>
    <property type="molecule type" value="Genomic_DNA"/>
</dbReference>
<keyword evidence="4" id="KW-1185">Reference proteome</keyword>
<keyword evidence="2" id="KW-0677">Repeat</keyword>
<dbReference type="InterPro" id="IPR040239">
    <property type="entry name" value="HcpB-like"/>
</dbReference>
<sequence>MAYDLKKEEDVKEFIENLGIEYRFGCFSEKKPDSCHLLGDYLEGVKRDFAKAAKVYRSNCDESSYAKSCYKYANYNFLGKGCKQNMDEAYDYYLKGCSAGNADSCLNGGLLCVSNTPVNAQREKDYKQGLELLDKACLGNNALSCYYISGIFIQGVKDAINKDMSKAFSYSLKACELGNMYACANISQMYHKGDGVEKNEEKSKEYKEKALDMQKQLKEQMEIQFQQGTQKL</sequence>
<comment type="caution">
    <text evidence="3">The sequence shown here is derived from an EMBL/GenBank/DDBJ whole genome shotgun (WGS) entry which is preliminary data.</text>
</comment>
<accession>A0AAW0W3Q0</accession>
<dbReference type="PANTHER" id="PTHR13891">
    <property type="entry name" value="CYTOCHROME C OXIDASE ASSEMBLY FACTOR 7"/>
    <property type="match status" value="1"/>
</dbReference>
<organism evidence="3 4">
    <name type="scientific">Cherax quadricarinatus</name>
    <name type="common">Australian red claw crayfish</name>
    <dbReference type="NCBI Taxonomy" id="27406"/>
    <lineage>
        <taxon>Eukaryota</taxon>
        <taxon>Metazoa</taxon>
        <taxon>Ecdysozoa</taxon>
        <taxon>Arthropoda</taxon>
        <taxon>Crustacea</taxon>
        <taxon>Multicrustacea</taxon>
        <taxon>Malacostraca</taxon>
        <taxon>Eumalacostraca</taxon>
        <taxon>Eucarida</taxon>
        <taxon>Decapoda</taxon>
        <taxon>Pleocyemata</taxon>
        <taxon>Astacidea</taxon>
        <taxon>Parastacoidea</taxon>
        <taxon>Parastacidae</taxon>
        <taxon>Cherax</taxon>
    </lineage>
</organism>
<reference evidence="3 4" key="1">
    <citation type="journal article" date="2024" name="BMC Genomics">
        <title>Genome assembly of redclaw crayfish (Cherax quadricarinatus) provides insights into its immune adaptation and hypoxia tolerance.</title>
        <authorList>
            <person name="Liu Z."/>
            <person name="Zheng J."/>
            <person name="Li H."/>
            <person name="Fang K."/>
            <person name="Wang S."/>
            <person name="He J."/>
            <person name="Zhou D."/>
            <person name="Weng S."/>
            <person name="Chi M."/>
            <person name="Gu Z."/>
            <person name="He J."/>
            <person name="Li F."/>
            <person name="Wang M."/>
        </authorList>
    </citation>
    <scope>NUCLEOTIDE SEQUENCE [LARGE SCALE GENOMIC DNA]</scope>
    <source>
        <strain evidence="3">ZL_2023a</strain>
    </source>
</reference>
<dbReference type="InterPro" id="IPR011990">
    <property type="entry name" value="TPR-like_helical_dom_sf"/>
</dbReference>
<evidence type="ECO:0000313" key="4">
    <source>
        <dbReference type="Proteomes" id="UP001445076"/>
    </source>
</evidence>
<name>A0AAW0W3Q0_CHEQU</name>
<dbReference type="GO" id="GO:0005758">
    <property type="term" value="C:mitochondrial intermembrane space"/>
    <property type="evidence" value="ECO:0007669"/>
    <property type="project" value="TreeGrafter"/>
</dbReference>
<evidence type="ECO:0000313" key="3">
    <source>
        <dbReference type="EMBL" id="KAK8723156.1"/>
    </source>
</evidence>